<accession>A0A9D5A614</accession>
<dbReference type="Gramene" id="Psat06G0254700-T1">
    <property type="protein sequence ID" value="KAI5396381.1"/>
    <property type="gene ID" value="KIW84_062547"/>
</dbReference>
<name>A0A9D5A614_PEA</name>
<evidence type="ECO:0000313" key="2">
    <source>
        <dbReference type="Proteomes" id="UP001058974"/>
    </source>
</evidence>
<reference evidence="1 2" key="1">
    <citation type="journal article" date="2022" name="Nat. Genet.">
        <title>Improved pea reference genome and pan-genome highlight genomic features and evolutionary characteristics.</title>
        <authorList>
            <person name="Yang T."/>
            <person name="Liu R."/>
            <person name="Luo Y."/>
            <person name="Hu S."/>
            <person name="Wang D."/>
            <person name="Wang C."/>
            <person name="Pandey M.K."/>
            <person name="Ge S."/>
            <person name="Xu Q."/>
            <person name="Li N."/>
            <person name="Li G."/>
            <person name="Huang Y."/>
            <person name="Saxena R.K."/>
            <person name="Ji Y."/>
            <person name="Li M."/>
            <person name="Yan X."/>
            <person name="He Y."/>
            <person name="Liu Y."/>
            <person name="Wang X."/>
            <person name="Xiang C."/>
            <person name="Varshney R.K."/>
            <person name="Ding H."/>
            <person name="Gao S."/>
            <person name="Zong X."/>
        </authorList>
    </citation>
    <scope>NUCLEOTIDE SEQUENCE [LARGE SCALE GENOMIC DNA]</scope>
    <source>
        <strain evidence="1 2">cv. Zhongwan 6</strain>
    </source>
</reference>
<dbReference type="PANTHER" id="PTHR32108">
    <property type="entry name" value="DNA-DIRECTED RNA POLYMERASE SUBUNIT ALPHA"/>
    <property type="match status" value="1"/>
</dbReference>
<dbReference type="EMBL" id="JAMSHJ010000006">
    <property type="protein sequence ID" value="KAI5396381.1"/>
    <property type="molecule type" value="Genomic_DNA"/>
</dbReference>
<protein>
    <submittedName>
        <fullName evidence="1">Uncharacterized protein</fullName>
    </submittedName>
</protein>
<dbReference type="PANTHER" id="PTHR32108:SF9">
    <property type="entry name" value="REVERSE TRANSCRIPTASE RNASE H-LIKE DOMAIN-CONTAINING PROTEIN"/>
    <property type="match status" value="1"/>
</dbReference>
<dbReference type="Proteomes" id="UP001058974">
    <property type="component" value="Chromosome 6"/>
</dbReference>
<evidence type="ECO:0000313" key="1">
    <source>
        <dbReference type="EMBL" id="KAI5396381.1"/>
    </source>
</evidence>
<proteinExistence type="predicted"/>
<sequence>MTMGSKESFKEYAQKWRDLAGRVKPPLTDRELVDMFMSTLTGPFYSHLLRSSSLGFTELILTGEHVESGIRSGKIQAATSDPPETPNVIIAPLPNHDETVNAVEDTDNDYDLDSWIFPTIGDGLDNWKAEDTIPISFSQEPISTLDPVDNNSSTVHYDFENPIYQAEDGSEEDCEVHGELARLLQEEKTIQPHGASIEIVNLDHVARFSSHLTATCKSISKLPRQNQEVSPRTSNSDATS</sequence>
<dbReference type="AlphaFoldDB" id="A0A9D5A614"/>
<keyword evidence="2" id="KW-1185">Reference proteome</keyword>
<organism evidence="1 2">
    <name type="scientific">Pisum sativum</name>
    <name type="common">Garden pea</name>
    <name type="synonym">Lathyrus oleraceus</name>
    <dbReference type="NCBI Taxonomy" id="3888"/>
    <lineage>
        <taxon>Eukaryota</taxon>
        <taxon>Viridiplantae</taxon>
        <taxon>Streptophyta</taxon>
        <taxon>Embryophyta</taxon>
        <taxon>Tracheophyta</taxon>
        <taxon>Spermatophyta</taxon>
        <taxon>Magnoliopsida</taxon>
        <taxon>eudicotyledons</taxon>
        <taxon>Gunneridae</taxon>
        <taxon>Pentapetalae</taxon>
        <taxon>rosids</taxon>
        <taxon>fabids</taxon>
        <taxon>Fabales</taxon>
        <taxon>Fabaceae</taxon>
        <taxon>Papilionoideae</taxon>
        <taxon>50 kb inversion clade</taxon>
        <taxon>NPAAA clade</taxon>
        <taxon>Hologalegina</taxon>
        <taxon>IRL clade</taxon>
        <taxon>Fabeae</taxon>
        <taxon>Lathyrus</taxon>
    </lineage>
</organism>
<gene>
    <name evidence="1" type="ORF">KIW84_062547</name>
</gene>
<comment type="caution">
    <text evidence="1">The sequence shown here is derived from an EMBL/GenBank/DDBJ whole genome shotgun (WGS) entry which is preliminary data.</text>
</comment>